<evidence type="ECO:0000256" key="1">
    <source>
        <dbReference type="SAM" id="MobiDB-lite"/>
    </source>
</evidence>
<reference evidence="3" key="1">
    <citation type="journal article" date="2023" name="Mol. Phylogenet. Evol.">
        <title>Genome-scale phylogeny and comparative genomics of the fungal order Sordariales.</title>
        <authorList>
            <person name="Hensen N."/>
            <person name="Bonometti L."/>
            <person name="Westerberg I."/>
            <person name="Brannstrom I.O."/>
            <person name="Guillou S."/>
            <person name="Cros-Aarteil S."/>
            <person name="Calhoun S."/>
            <person name="Haridas S."/>
            <person name="Kuo A."/>
            <person name="Mondo S."/>
            <person name="Pangilinan J."/>
            <person name="Riley R."/>
            <person name="LaButti K."/>
            <person name="Andreopoulos B."/>
            <person name="Lipzen A."/>
            <person name="Chen C."/>
            <person name="Yan M."/>
            <person name="Daum C."/>
            <person name="Ng V."/>
            <person name="Clum A."/>
            <person name="Steindorff A."/>
            <person name="Ohm R.A."/>
            <person name="Martin F."/>
            <person name="Silar P."/>
            <person name="Natvig D.O."/>
            <person name="Lalanne C."/>
            <person name="Gautier V."/>
            <person name="Ament-Velasquez S.L."/>
            <person name="Kruys A."/>
            <person name="Hutchinson M.I."/>
            <person name="Powell A.J."/>
            <person name="Barry K."/>
            <person name="Miller A.N."/>
            <person name="Grigoriev I.V."/>
            <person name="Debuchy R."/>
            <person name="Gladieux P."/>
            <person name="Hiltunen Thoren M."/>
            <person name="Johannesson H."/>
        </authorList>
    </citation>
    <scope>NUCLEOTIDE SEQUENCE [LARGE SCALE GENOMIC DNA]</scope>
    <source>
        <strain evidence="3">CBS 340.73</strain>
    </source>
</reference>
<feature type="compositionally biased region" description="Acidic residues" evidence="1">
    <location>
        <begin position="84"/>
        <end position="101"/>
    </location>
</feature>
<evidence type="ECO:0000313" key="2">
    <source>
        <dbReference type="EMBL" id="KAK3941857.1"/>
    </source>
</evidence>
<gene>
    <name evidence="2" type="ORF">QBC46DRAFT_340173</name>
</gene>
<evidence type="ECO:0000313" key="3">
    <source>
        <dbReference type="Proteomes" id="UP001303473"/>
    </source>
</evidence>
<accession>A0AAN6N9U6</accession>
<name>A0AAN6N9U6_9PEZI</name>
<keyword evidence="3" id="KW-1185">Reference proteome</keyword>
<organism evidence="2 3">
    <name type="scientific">Diplogelasinospora grovesii</name>
    <dbReference type="NCBI Taxonomy" id="303347"/>
    <lineage>
        <taxon>Eukaryota</taxon>
        <taxon>Fungi</taxon>
        <taxon>Dikarya</taxon>
        <taxon>Ascomycota</taxon>
        <taxon>Pezizomycotina</taxon>
        <taxon>Sordariomycetes</taxon>
        <taxon>Sordariomycetidae</taxon>
        <taxon>Sordariales</taxon>
        <taxon>Diplogelasinosporaceae</taxon>
        <taxon>Diplogelasinospora</taxon>
    </lineage>
</organism>
<dbReference type="Proteomes" id="UP001303473">
    <property type="component" value="Unassembled WGS sequence"/>
</dbReference>
<dbReference type="AlphaFoldDB" id="A0AAN6N9U6"/>
<protein>
    <submittedName>
        <fullName evidence="2">Uncharacterized protein</fullName>
    </submittedName>
</protein>
<sequence>MIKIFSICIPTLRDITNYFFGKMAKVPAGTGTGEMLFTRRNPCQYRTGLADLSSPYLHETSVYGDHGNEDDYDDRNDLALGFDAQDDDVEQDTYDSDDESTDDNFYEVRRFRQNGSVFGDCQSPIRFDADEEMPDLPTQLEEPVKQAIKPCSRLPLPLPLHPPREDAGYGSDEYIGALRFSKKAAVISTMLFDTQKEDLERKKKIKAALEGRLVYSPPLEADYPAIETRTQIFTKCEVRGLSTSALRPCTLLDTVKDEISWDIVNDEIPSEKAIPFAADRNGTPSRLPSWIELKNLVAKILASRTKPTVNRDTSCRCVLTGHLSPPMSPAAVAA</sequence>
<comment type="caution">
    <text evidence="2">The sequence shown here is derived from an EMBL/GenBank/DDBJ whole genome shotgun (WGS) entry which is preliminary data.</text>
</comment>
<dbReference type="EMBL" id="MU853779">
    <property type="protein sequence ID" value="KAK3941857.1"/>
    <property type="molecule type" value="Genomic_DNA"/>
</dbReference>
<feature type="region of interest" description="Disordered" evidence="1">
    <location>
        <begin position="82"/>
        <end position="101"/>
    </location>
</feature>
<proteinExistence type="predicted"/>